<comment type="caution">
    <text evidence="1">The sequence shown here is derived from an EMBL/GenBank/DDBJ whole genome shotgun (WGS) entry which is preliminary data.</text>
</comment>
<dbReference type="Proteomes" id="UP001062846">
    <property type="component" value="Chromosome 2"/>
</dbReference>
<name>A0ACC0PVQ2_RHOML</name>
<evidence type="ECO:0000313" key="1">
    <source>
        <dbReference type="EMBL" id="KAI8568628.1"/>
    </source>
</evidence>
<organism evidence="1 2">
    <name type="scientific">Rhododendron molle</name>
    <name type="common">Chinese azalea</name>
    <name type="synonym">Azalea mollis</name>
    <dbReference type="NCBI Taxonomy" id="49168"/>
    <lineage>
        <taxon>Eukaryota</taxon>
        <taxon>Viridiplantae</taxon>
        <taxon>Streptophyta</taxon>
        <taxon>Embryophyta</taxon>
        <taxon>Tracheophyta</taxon>
        <taxon>Spermatophyta</taxon>
        <taxon>Magnoliopsida</taxon>
        <taxon>eudicotyledons</taxon>
        <taxon>Gunneridae</taxon>
        <taxon>Pentapetalae</taxon>
        <taxon>asterids</taxon>
        <taxon>Ericales</taxon>
        <taxon>Ericaceae</taxon>
        <taxon>Ericoideae</taxon>
        <taxon>Rhodoreae</taxon>
        <taxon>Rhododendron</taxon>
    </lineage>
</organism>
<proteinExistence type="predicted"/>
<dbReference type="EMBL" id="CM046389">
    <property type="protein sequence ID" value="KAI8568628.1"/>
    <property type="molecule type" value="Genomic_DNA"/>
</dbReference>
<protein>
    <submittedName>
        <fullName evidence="1">Uncharacterized protein</fullName>
    </submittedName>
</protein>
<sequence>MSLYLDCNSSGTKWRTPSSGIDALSQSMTNILETMILRQNQYISVVKHRCNMVDIMKILGQMEYFQQEFVPPVYWWLIDYLSVDPMKLDVFYGLRNDEQRIAFVQQEHTKAMLTQSRGQDNPTESLPPWYLPLQI</sequence>
<reference evidence="1" key="1">
    <citation type="submission" date="2022-02" db="EMBL/GenBank/DDBJ databases">
        <title>Plant Genome Project.</title>
        <authorList>
            <person name="Zhang R.-G."/>
        </authorList>
    </citation>
    <scope>NUCLEOTIDE SEQUENCE</scope>
    <source>
        <strain evidence="1">AT1</strain>
    </source>
</reference>
<gene>
    <name evidence="1" type="ORF">RHMOL_Rhmol02G0215200</name>
</gene>
<evidence type="ECO:0000313" key="2">
    <source>
        <dbReference type="Proteomes" id="UP001062846"/>
    </source>
</evidence>
<accession>A0ACC0PVQ2</accession>
<keyword evidence="2" id="KW-1185">Reference proteome</keyword>